<keyword evidence="3" id="KW-0067">ATP-binding</keyword>
<keyword evidence="1" id="KW-0813">Transport</keyword>
<dbReference type="PROSITE" id="PS50893">
    <property type="entry name" value="ABC_TRANSPORTER_2"/>
    <property type="match status" value="1"/>
</dbReference>
<protein>
    <submittedName>
        <fullName evidence="5">Unannotated protein</fullName>
    </submittedName>
</protein>
<dbReference type="InterPro" id="IPR003593">
    <property type="entry name" value="AAA+_ATPase"/>
</dbReference>
<dbReference type="InterPro" id="IPR003439">
    <property type="entry name" value="ABC_transporter-like_ATP-bd"/>
</dbReference>
<proteinExistence type="predicted"/>
<dbReference type="EMBL" id="CAEZWH010000021">
    <property type="protein sequence ID" value="CAB4646148.1"/>
    <property type="molecule type" value="Genomic_DNA"/>
</dbReference>
<dbReference type="SUPFAM" id="SSF52540">
    <property type="entry name" value="P-loop containing nucleoside triphosphate hydrolases"/>
    <property type="match status" value="1"/>
</dbReference>
<evidence type="ECO:0000259" key="4">
    <source>
        <dbReference type="PROSITE" id="PS50893"/>
    </source>
</evidence>
<dbReference type="PROSITE" id="PS00211">
    <property type="entry name" value="ABC_TRANSPORTER_1"/>
    <property type="match status" value="1"/>
</dbReference>
<organism evidence="5">
    <name type="scientific">freshwater metagenome</name>
    <dbReference type="NCBI Taxonomy" id="449393"/>
    <lineage>
        <taxon>unclassified sequences</taxon>
        <taxon>metagenomes</taxon>
        <taxon>ecological metagenomes</taxon>
    </lineage>
</organism>
<dbReference type="Pfam" id="PF00005">
    <property type="entry name" value="ABC_tran"/>
    <property type="match status" value="1"/>
</dbReference>
<dbReference type="Gene3D" id="3.40.50.300">
    <property type="entry name" value="P-loop containing nucleotide triphosphate hydrolases"/>
    <property type="match status" value="1"/>
</dbReference>
<dbReference type="GO" id="GO:0016887">
    <property type="term" value="F:ATP hydrolysis activity"/>
    <property type="evidence" value="ECO:0007669"/>
    <property type="project" value="InterPro"/>
</dbReference>
<dbReference type="PANTHER" id="PTHR42781:SF4">
    <property type="entry name" value="SPERMIDINE_PUTRESCINE IMPORT ATP-BINDING PROTEIN POTA"/>
    <property type="match status" value="1"/>
</dbReference>
<dbReference type="GO" id="GO:0005524">
    <property type="term" value="F:ATP binding"/>
    <property type="evidence" value="ECO:0007669"/>
    <property type="project" value="UniProtKB-KW"/>
</dbReference>
<evidence type="ECO:0000256" key="2">
    <source>
        <dbReference type="ARBA" id="ARBA00022741"/>
    </source>
</evidence>
<dbReference type="PANTHER" id="PTHR42781">
    <property type="entry name" value="SPERMIDINE/PUTRESCINE IMPORT ATP-BINDING PROTEIN POTA"/>
    <property type="match status" value="1"/>
</dbReference>
<name>A0A6J6KAX7_9ZZZZ</name>
<dbReference type="InterPro" id="IPR050093">
    <property type="entry name" value="ABC_SmlMolc_Importer"/>
</dbReference>
<dbReference type="InterPro" id="IPR017871">
    <property type="entry name" value="ABC_transporter-like_CS"/>
</dbReference>
<gene>
    <name evidence="5" type="ORF">UFOPK2195_00213</name>
</gene>
<reference evidence="5" key="1">
    <citation type="submission" date="2020-05" db="EMBL/GenBank/DDBJ databases">
        <authorList>
            <person name="Chiriac C."/>
            <person name="Salcher M."/>
            <person name="Ghai R."/>
            <person name="Kavagutti S V."/>
        </authorList>
    </citation>
    <scope>NUCLEOTIDE SEQUENCE</scope>
</reference>
<dbReference type="InterPro" id="IPR027417">
    <property type="entry name" value="P-loop_NTPase"/>
</dbReference>
<dbReference type="SMART" id="SM00382">
    <property type="entry name" value="AAA"/>
    <property type="match status" value="1"/>
</dbReference>
<evidence type="ECO:0000256" key="3">
    <source>
        <dbReference type="ARBA" id="ARBA00022840"/>
    </source>
</evidence>
<sequence>MTLQLDGRITRGEFAIDVALSIGNEVLGITGPNGVGKTSILRVVAGLTSLSAGSLELSGVVLDSPTQDIFVKPEHRNVGMMFQDHSLLPFLTAEENIVFALRARGVRVRDARAVATNQLEAAGIGQYRGLLPHQLSGGQSQRVCLARALVGSPSVVLLDEPLSALDELARPLVRTNLRAALQQLDGPKIIVSHDSADIDALCDRVIAL</sequence>
<keyword evidence="2" id="KW-0547">Nucleotide-binding</keyword>
<dbReference type="AlphaFoldDB" id="A0A6J6KAX7"/>
<accession>A0A6J6KAX7</accession>
<evidence type="ECO:0000313" key="5">
    <source>
        <dbReference type="EMBL" id="CAB4646148.1"/>
    </source>
</evidence>
<evidence type="ECO:0000256" key="1">
    <source>
        <dbReference type="ARBA" id="ARBA00022448"/>
    </source>
</evidence>
<feature type="domain" description="ABC transporter" evidence="4">
    <location>
        <begin position="1"/>
        <end position="208"/>
    </location>
</feature>